<dbReference type="STRING" id="283786.SAMN04487990_12113"/>
<keyword evidence="3" id="KW-1185">Reference proteome</keyword>
<accession>A0A1H4CQP6</accession>
<name>A0A1H4CQP6_BIZPA</name>
<feature type="transmembrane region" description="Helical" evidence="1">
    <location>
        <begin position="46"/>
        <end position="71"/>
    </location>
</feature>
<dbReference type="Proteomes" id="UP000198846">
    <property type="component" value="Unassembled WGS sequence"/>
</dbReference>
<dbReference type="EMBL" id="FNQK01000021">
    <property type="protein sequence ID" value="SEA62618.1"/>
    <property type="molecule type" value="Genomic_DNA"/>
</dbReference>
<proteinExistence type="predicted"/>
<sequence>MPRSLIKFNRIIMITFVLIAIAAILVTIGLVWLIDKYVPIKIKPVITLVLWVLIAYLGYATFMSVYNPILFKQVKEKRYTKVIEKLVDIRDSELAYNEVNGHFTDNFDSLVNFIETGKFAIIERRDSTIVDEELTKLYRGVEMKKDIRIIDTLGFVSVKDSLFKTSDRYKTMMNVPFAKEGTTFKLEAGKLGEEGEEIAVFEASILKSEVLHDQEQDFIIQENQAVSVEEIKGNAIRVGSMNEVKTNGNWPKVYDTKK</sequence>
<keyword evidence="1" id="KW-0812">Transmembrane</keyword>
<gene>
    <name evidence="2" type="ORF">SAMN04487990_12113</name>
</gene>
<evidence type="ECO:0000256" key="1">
    <source>
        <dbReference type="SAM" id="Phobius"/>
    </source>
</evidence>
<organism evidence="2 3">
    <name type="scientific">Bizionia paragorgiae</name>
    <dbReference type="NCBI Taxonomy" id="283786"/>
    <lineage>
        <taxon>Bacteria</taxon>
        <taxon>Pseudomonadati</taxon>
        <taxon>Bacteroidota</taxon>
        <taxon>Flavobacteriia</taxon>
        <taxon>Flavobacteriales</taxon>
        <taxon>Flavobacteriaceae</taxon>
        <taxon>Bizionia</taxon>
    </lineage>
</organism>
<evidence type="ECO:0000313" key="2">
    <source>
        <dbReference type="EMBL" id="SEA62618.1"/>
    </source>
</evidence>
<keyword evidence="1" id="KW-0472">Membrane</keyword>
<reference evidence="2 3" key="1">
    <citation type="submission" date="2016-10" db="EMBL/GenBank/DDBJ databases">
        <authorList>
            <person name="de Groot N.N."/>
        </authorList>
    </citation>
    <scope>NUCLEOTIDE SEQUENCE [LARGE SCALE GENOMIC DNA]</scope>
    <source>
        <strain evidence="2 3">DSM 23842</strain>
    </source>
</reference>
<keyword evidence="1" id="KW-1133">Transmembrane helix</keyword>
<dbReference type="AlphaFoldDB" id="A0A1H4CQP6"/>
<evidence type="ECO:0000313" key="3">
    <source>
        <dbReference type="Proteomes" id="UP000198846"/>
    </source>
</evidence>
<protein>
    <submittedName>
        <fullName evidence="2">Uncharacterized protein</fullName>
    </submittedName>
</protein>
<feature type="transmembrane region" description="Helical" evidence="1">
    <location>
        <begin position="12"/>
        <end position="34"/>
    </location>
</feature>